<feature type="modified residue" description="N6-lipoyllysine" evidence="3">
    <location>
        <position position="63"/>
    </location>
</feature>
<dbReference type="PANTHER" id="PTHR11715:SF3">
    <property type="entry name" value="GLYCINE CLEAVAGE SYSTEM H PROTEIN-RELATED"/>
    <property type="match status" value="1"/>
</dbReference>
<evidence type="ECO:0000313" key="5">
    <source>
        <dbReference type="EMBL" id="MDT0351270.1"/>
    </source>
</evidence>
<dbReference type="InterPro" id="IPR002930">
    <property type="entry name" value="GCV_H"/>
</dbReference>
<dbReference type="PROSITE" id="PS00189">
    <property type="entry name" value="LIPOYL"/>
    <property type="match status" value="1"/>
</dbReference>
<evidence type="ECO:0000259" key="4">
    <source>
        <dbReference type="PROSITE" id="PS50968"/>
    </source>
</evidence>
<organism evidence="5 6">
    <name type="scientific">Pseudonocardia charpentierae</name>
    <dbReference type="NCBI Taxonomy" id="3075545"/>
    <lineage>
        <taxon>Bacteria</taxon>
        <taxon>Bacillati</taxon>
        <taxon>Actinomycetota</taxon>
        <taxon>Actinomycetes</taxon>
        <taxon>Pseudonocardiales</taxon>
        <taxon>Pseudonocardiaceae</taxon>
        <taxon>Pseudonocardia</taxon>
    </lineage>
</organism>
<comment type="similarity">
    <text evidence="1 3">Belongs to the GcvH family.</text>
</comment>
<dbReference type="PROSITE" id="PS50968">
    <property type="entry name" value="BIOTINYL_LIPOYL"/>
    <property type="match status" value="1"/>
</dbReference>
<comment type="function">
    <text evidence="3">The glycine cleavage system catalyzes the degradation of glycine. The H protein shuttles the methylamine group of glycine from the P protein to the T protein.</text>
</comment>
<dbReference type="Pfam" id="PF01597">
    <property type="entry name" value="GCV_H"/>
    <property type="match status" value="1"/>
</dbReference>
<dbReference type="InterPro" id="IPR017453">
    <property type="entry name" value="GCV_H_sub"/>
</dbReference>
<dbReference type="Gene3D" id="2.40.50.100">
    <property type="match status" value="1"/>
</dbReference>
<dbReference type="Proteomes" id="UP001183202">
    <property type="component" value="Unassembled WGS sequence"/>
</dbReference>
<dbReference type="SUPFAM" id="SSF51230">
    <property type="entry name" value="Single hybrid motif"/>
    <property type="match status" value="1"/>
</dbReference>
<dbReference type="InterPro" id="IPR011053">
    <property type="entry name" value="Single_hybrid_motif"/>
</dbReference>
<dbReference type="InterPro" id="IPR000089">
    <property type="entry name" value="Biotin_lipoyl"/>
</dbReference>
<keyword evidence="6" id="KW-1185">Reference proteome</keyword>
<sequence length="127" mass="13695">MTPEDLRYTEDHEWARVSADGVVRVGITDHAQQQLGDVVLVELPTIGDTVAVGDACGTVESTKSVSEIYPPVVGEVVGINEALADEPELVNQEPYGGGWMFELRPVDPAQLDALLDAAAYDRLTDED</sequence>
<dbReference type="CDD" id="cd06848">
    <property type="entry name" value="GCS_H"/>
    <property type="match status" value="1"/>
</dbReference>
<evidence type="ECO:0000313" key="6">
    <source>
        <dbReference type="Proteomes" id="UP001183202"/>
    </source>
</evidence>
<gene>
    <name evidence="3 5" type="primary">gcvH</name>
    <name evidence="5" type="ORF">RM445_17210</name>
</gene>
<dbReference type="PANTHER" id="PTHR11715">
    <property type="entry name" value="GLYCINE CLEAVAGE SYSTEM H PROTEIN"/>
    <property type="match status" value="1"/>
</dbReference>
<name>A0ABU2NBE5_9PSEU</name>
<keyword evidence="2 3" id="KW-0450">Lipoyl</keyword>
<dbReference type="EMBL" id="JAVREJ010000012">
    <property type="protein sequence ID" value="MDT0351270.1"/>
    <property type="molecule type" value="Genomic_DNA"/>
</dbReference>
<protein>
    <recommendedName>
        <fullName evidence="3">Glycine cleavage system H protein</fullName>
    </recommendedName>
</protein>
<proteinExistence type="inferred from homology"/>
<comment type="subunit">
    <text evidence="3">The glycine cleavage system is composed of four proteins: P, T, L and H.</text>
</comment>
<dbReference type="NCBIfam" id="NF002270">
    <property type="entry name" value="PRK01202.1"/>
    <property type="match status" value="1"/>
</dbReference>
<evidence type="ECO:0000256" key="1">
    <source>
        <dbReference type="ARBA" id="ARBA00009249"/>
    </source>
</evidence>
<evidence type="ECO:0000256" key="2">
    <source>
        <dbReference type="ARBA" id="ARBA00022823"/>
    </source>
</evidence>
<feature type="domain" description="Lipoyl-binding" evidence="4">
    <location>
        <begin position="22"/>
        <end position="104"/>
    </location>
</feature>
<dbReference type="NCBIfam" id="TIGR00527">
    <property type="entry name" value="gcvH"/>
    <property type="match status" value="1"/>
</dbReference>
<accession>A0ABU2NBE5</accession>
<dbReference type="InterPro" id="IPR033753">
    <property type="entry name" value="GCV_H/Fam206"/>
</dbReference>
<evidence type="ECO:0000256" key="3">
    <source>
        <dbReference type="HAMAP-Rule" id="MF_00272"/>
    </source>
</evidence>
<reference evidence="6" key="1">
    <citation type="submission" date="2023-07" db="EMBL/GenBank/DDBJ databases">
        <title>30 novel species of actinomycetes from the DSMZ collection.</title>
        <authorList>
            <person name="Nouioui I."/>
        </authorList>
    </citation>
    <scope>NUCLEOTIDE SEQUENCE [LARGE SCALE GENOMIC DNA]</scope>
    <source>
        <strain evidence="6">DSM 45834</strain>
    </source>
</reference>
<dbReference type="RefSeq" id="WP_311557506.1">
    <property type="nucleotide sequence ID" value="NZ_JAVREJ010000012.1"/>
</dbReference>
<dbReference type="HAMAP" id="MF_00272">
    <property type="entry name" value="GcvH"/>
    <property type="match status" value="1"/>
</dbReference>
<comment type="cofactor">
    <cofactor evidence="3">
        <name>(R)-lipoate</name>
        <dbReference type="ChEBI" id="CHEBI:83088"/>
    </cofactor>
    <text evidence="3">Binds 1 lipoyl cofactor covalently.</text>
</comment>
<comment type="caution">
    <text evidence="5">The sequence shown here is derived from an EMBL/GenBank/DDBJ whole genome shotgun (WGS) entry which is preliminary data.</text>
</comment>
<dbReference type="InterPro" id="IPR003016">
    <property type="entry name" value="2-oxoA_DH_lipoyl-BS"/>
</dbReference>